<evidence type="ECO:0000313" key="35">
    <source>
        <dbReference type="EMBL" id="EAG6991821.1"/>
    </source>
</evidence>
<evidence type="ECO:0000313" key="103">
    <source>
        <dbReference type="Proteomes" id="UP000364988"/>
    </source>
</evidence>
<evidence type="ECO:0000313" key="58">
    <source>
        <dbReference type="EMBL" id="EDH0841219.1"/>
    </source>
</evidence>
<evidence type="ECO:0000313" key="153">
    <source>
        <dbReference type="Proteomes" id="UP000840567"/>
    </source>
</evidence>
<evidence type="ECO:0000313" key="131">
    <source>
        <dbReference type="Proteomes" id="UP000481141"/>
    </source>
</evidence>
<dbReference type="Proteomes" id="UP000272537">
    <property type="component" value="Unassembled WGS sequence"/>
</dbReference>
<dbReference type="Proteomes" id="UP000840197">
    <property type="component" value="Unassembled WGS sequence"/>
</dbReference>
<dbReference type="Proteomes" id="UP000841561">
    <property type="component" value="Unassembled WGS sequence"/>
</dbReference>
<dbReference type="Proteomes" id="UP000549379">
    <property type="component" value="Unassembled WGS sequence"/>
</dbReference>
<evidence type="ECO:0000313" key="141">
    <source>
        <dbReference type="Proteomes" id="UP000530452"/>
    </source>
</evidence>
<dbReference type="InterPro" id="IPR013766">
    <property type="entry name" value="Thioredoxin_domain"/>
</dbReference>
<dbReference type="Proteomes" id="UP000371553">
    <property type="component" value="Unassembled WGS sequence"/>
</dbReference>
<dbReference type="Proteomes" id="UP000533021">
    <property type="component" value="Unassembled WGS sequence"/>
</dbReference>
<evidence type="ECO:0000313" key="130">
    <source>
        <dbReference type="Proteomes" id="UP000478945"/>
    </source>
</evidence>
<evidence type="ECO:0000313" key="80">
    <source>
        <dbReference type="EMBL" id="NYA02805.1"/>
    </source>
</evidence>
<dbReference type="Proteomes" id="UP000527632">
    <property type="component" value="Unassembled WGS sequence"/>
</dbReference>
<dbReference type="EMBL" id="AAAIJX010000001">
    <property type="protein sequence ID" value="EAC4481392.1"/>
    <property type="molecule type" value="Genomic_DNA"/>
</dbReference>
<evidence type="ECO:0000313" key="142">
    <source>
        <dbReference type="Proteomes" id="UP000533021"/>
    </source>
</evidence>
<evidence type="ECO:0000313" key="91">
    <source>
        <dbReference type="Proteomes" id="UP000335978"/>
    </source>
</evidence>
<evidence type="ECO:0000313" key="84">
    <source>
        <dbReference type="EMBL" id="RKB99805.1"/>
    </source>
</evidence>
<dbReference type="EMBL" id="MJTJ01000015">
    <property type="protein sequence ID" value="OET50089.1"/>
    <property type="molecule type" value="Genomic_DNA"/>
</dbReference>
<evidence type="ECO:0000313" key="9">
    <source>
        <dbReference type="EMBL" id="EAC9040493.1"/>
    </source>
</evidence>
<evidence type="ECO:0000313" key="133">
    <source>
        <dbReference type="Proteomes" id="UP000489121"/>
    </source>
</evidence>
<reference evidence="80 145" key="10">
    <citation type="submission" date="2020-06" db="EMBL/GenBank/DDBJ databases">
        <title>Two Listeria outbreaks in Switzerland in 2018 and 2020.</title>
        <authorList>
            <person name="Stevens M.J.A."/>
            <person name="Bloemberg G."/>
            <person name="Nusch-Inderbinnen M."/>
            <person name="Stephan R."/>
        </authorList>
    </citation>
    <scope>NUCLEOTIDE SEQUENCE [LARGE SCALE GENOMIC DNA]</scope>
    <source>
        <strain evidence="80 145">N18-0707</strain>
    </source>
</reference>
<dbReference type="Proteomes" id="UP000467247">
    <property type="component" value="Unassembled WGS sequence"/>
</dbReference>
<evidence type="ECO:0000313" key="119">
    <source>
        <dbReference type="Proteomes" id="UP000423131"/>
    </source>
</evidence>
<dbReference type="EMBL" id="AABAWE010000003">
    <property type="protein sequence ID" value="EAG2087153.1"/>
    <property type="molecule type" value="Genomic_DNA"/>
</dbReference>
<dbReference type="Pfam" id="PF00085">
    <property type="entry name" value="Thioredoxin"/>
    <property type="match status" value="1"/>
</dbReference>
<dbReference type="EMBL" id="AAAMZD010000004">
    <property type="protein sequence ID" value="EAD3793046.1"/>
    <property type="molecule type" value="Genomic_DNA"/>
</dbReference>
<dbReference type="Proteomes" id="UP000843775">
    <property type="component" value="Unassembled WGS sequence"/>
</dbReference>
<dbReference type="EMBL" id="AABGHY010000004">
    <property type="protein sequence ID" value="EAH3294199.1"/>
    <property type="molecule type" value="Genomic_DNA"/>
</dbReference>
<dbReference type="EMBL" id="QUQA01000012">
    <property type="protein sequence ID" value="RKB99805.1"/>
    <property type="molecule type" value="Genomic_DNA"/>
</dbReference>
<dbReference type="Proteomes" id="UP000530452">
    <property type="component" value="Unassembled WGS sequence"/>
</dbReference>
<dbReference type="KEGG" id="lmv:Y193_04730"/>
<dbReference type="EMBL" id="AAAQOE010000002">
    <property type="protein sequence ID" value="EAE1095988.1"/>
    <property type="molecule type" value="Genomic_DNA"/>
</dbReference>
<dbReference type="Proteomes" id="UP000423131">
    <property type="component" value="Unassembled WGS sequence"/>
</dbReference>
<dbReference type="Proteomes" id="UP000455569">
    <property type="component" value="Unassembled WGS sequence"/>
</dbReference>
<evidence type="ECO:0000313" key="114">
    <source>
        <dbReference type="Proteomes" id="UP000403352"/>
    </source>
</evidence>
<evidence type="ECO:0000313" key="82">
    <source>
        <dbReference type="EMBL" id="RJZ22836.1"/>
    </source>
</evidence>
<evidence type="ECO:0000313" key="6">
    <source>
        <dbReference type="EMBL" id="EAC5950644.1"/>
    </source>
</evidence>
<dbReference type="Proteomes" id="UP000460224">
    <property type="component" value="Unassembled WGS sequence"/>
</dbReference>
<evidence type="ECO:0000313" key="132">
    <source>
        <dbReference type="Proteomes" id="UP000484022"/>
    </source>
</evidence>
<dbReference type="Proteomes" id="UP000344343">
    <property type="component" value="Unassembled WGS sequence"/>
</dbReference>
<evidence type="ECO:0000313" key="65">
    <source>
        <dbReference type="EMBL" id="EDP8514857.1"/>
    </source>
</evidence>
<dbReference type="Proteomes" id="UP000852906">
    <property type="component" value="Unassembled WGS sequence"/>
</dbReference>
<evidence type="ECO:0000313" key="138">
    <source>
        <dbReference type="Proteomes" id="UP000527632"/>
    </source>
</evidence>
<evidence type="ECO:0000313" key="64">
    <source>
        <dbReference type="EMBL" id="EDP8408630.1"/>
    </source>
</evidence>
<evidence type="ECO:0000313" key="25">
    <source>
        <dbReference type="EMBL" id="EAG0994592.1"/>
    </source>
</evidence>
<dbReference type="Proteomes" id="UP000467347">
    <property type="component" value="Unassembled WGS sequence"/>
</dbReference>
<evidence type="ECO:0000313" key="72">
    <source>
        <dbReference type="EMBL" id="HAB9176000.1"/>
    </source>
</evidence>
<evidence type="ECO:0000313" key="152">
    <source>
        <dbReference type="Proteomes" id="UP000840197"/>
    </source>
</evidence>
<dbReference type="Proteomes" id="UP000269407">
    <property type="component" value="Unassembled WGS sequence"/>
</dbReference>
<reference evidence="85" key="11">
    <citation type="submission" date="2022-06" db="EMBL/GenBank/DDBJ databases">
        <title>Complete genomes of Listeria monocytogenes strains L58-55 and 6179.</title>
        <authorList>
            <person name="Schmitz-Esser S."/>
            <person name="Tibbs-Cortes B.W."/>
        </authorList>
    </citation>
    <scope>NUCLEOTIDE SEQUENCE</scope>
    <source>
        <strain evidence="85">L58-55</strain>
    </source>
</reference>
<dbReference type="EMBL" id="AABATR010000007">
    <property type="protein sequence ID" value="EAG1894392.1"/>
    <property type="molecule type" value="Genomic_DNA"/>
</dbReference>
<evidence type="ECO:0000313" key="4">
    <source>
        <dbReference type="EMBL" id="EAC4552388.1"/>
    </source>
</evidence>
<evidence type="ECO:0000313" key="149">
    <source>
        <dbReference type="Proteomes" id="UP000549379"/>
    </source>
</evidence>
<evidence type="ECO:0000313" key="70">
    <source>
        <dbReference type="EMBL" id="HAB8398778.1"/>
    </source>
</evidence>
<dbReference type="EMBL" id="AANCZP010000002">
    <property type="protein sequence ID" value="EDN8269536.1"/>
    <property type="molecule type" value="Genomic_DNA"/>
</dbReference>
<dbReference type="Proteomes" id="UP000484022">
    <property type="component" value="Unassembled WGS sequence"/>
</dbReference>
<dbReference type="EMBL" id="AABAYG010000002">
    <property type="protein sequence ID" value="EAG2244809.1"/>
    <property type="molecule type" value="Genomic_DNA"/>
</dbReference>
<evidence type="ECO:0000313" key="105">
    <source>
        <dbReference type="Proteomes" id="UP000368512"/>
    </source>
</evidence>
<dbReference type="Proteomes" id="UP000845014">
    <property type="component" value="Unassembled WGS sequence"/>
</dbReference>
<dbReference type="EMBL" id="AAKHCT010000002">
    <property type="protein sequence ID" value="ECR7122652.1"/>
    <property type="molecule type" value="Genomic_DNA"/>
</dbReference>
<evidence type="ECO:0000313" key="151">
    <source>
        <dbReference type="Proteomes" id="UP000566721"/>
    </source>
</evidence>
<evidence type="ECO:0000313" key="73">
    <source>
        <dbReference type="EMBL" id="HAC0013659.1"/>
    </source>
</evidence>
<dbReference type="EMBL" id="AABFVG010000004">
    <property type="protein sequence ID" value="EAH2282002.1"/>
    <property type="molecule type" value="Genomic_DNA"/>
</dbReference>
<evidence type="ECO:0000313" key="137">
    <source>
        <dbReference type="Proteomes" id="UP000525850"/>
    </source>
</evidence>
<evidence type="ECO:0000313" key="37">
    <source>
        <dbReference type="EMBL" id="EAG9519431.1"/>
    </source>
</evidence>
<dbReference type="EMBL" id="AALGDA010000032">
    <property type="protein sequence ID" value="ECY9783345.1"/>
    <property type="molecule type" value="Genomic_DNA"/>
</dbReference>
<dbReference type="Proteomes" id="UP000427828">
    <property type="component" value="Unassembled WGS sequence"/>
</dbReference>
<evidence type="ECO:0000313" key="8">
    <source>
        <dbReference type="EMBL" id="EAC7479848.1"/>
    </source>
</evidence>
<dbReference type="Proteomes" id="UP000350032">
    <property type="component" value="Unassembled WGS sequence"/>
</dbReference>
<evidence type="ECO:0000313" key="61">
    <source>
        <dbReference type="EMBL" id="EDN9628929.1"/>
    </source>
</evidence>
<evidence type="ECO:0000313" key="56">
    <source>
        <dbReference type="EMBL" id="ECY6544147.1"/>
    </source>
</evidence>
<dbReference type="Proteomes" id="UP000398321">
    <property type="component" value="Unassembled WGS sequence"/>
</dbReference>
<evidence type="ECO:0000313" key="5">
    <source>
        <dbReference type="EMBL" id="EAC5551616.1"/>
    </source>
</evidence>
<evidence type="ECO:0000313" key="104">
    <source>
        <dbReference type="Proteomes" id="UP000365297"/>
    </source>
</evidence>
<dbReference type="EMBL" id="AAAPCR010000004">
    <property type="protein sequence ID" value="EAD8145678.1"/>
    <property type="molecule type" value="Genomic_DNA"/>
</dbReference>
<evidence type="ECO:0000313" key="28">
    <source>
        <dbReference type="EMBL" id="EAG2244809.1"/>
    </source>
</evidence>
<dbReference type="KEGG" id="lmok:CQ02_11175"/>
<evidence type="ECO:0000313" key="49">
    <source>
        <dbReference type="EMBL" id="ECB9473696.1"/>
    </source>
</evidence>
<dbReference type="Proteomes" id="UP000379076">
    <property type="component" value="Unassembled WGS sequence"/>
</dbReference>
<dbReference type="EMBL" id="AABGUK010000002">
    <property type="protein sequence ID" value="EAH4241819.1"/>
    <property type="molecule type" value="Genomic_DNA"/>
</dbReference>
<evidence type="ECO:0000313" key="52">
    <source>
        <dbReference type="EMBL" id="ECH7212538.1"/>
    </source>
</evidence>
<dbReference type="Proteomes" id="UP000401273">
    <property type="component" value="Unassembled WGS sequence"/>
</dbReference>
<dbReference type="EMBL" id="DABJAN010000002">
    <property type="protein sequence ID" value="HAJ9592872.1"/>
    <property type="molecule type" value="Genomic_DNA"/>
</dbReference>
<evidence type="ECO:0000313" key="36">
    <source>
        <dbReference type="EMBL" id="EAG9386232.1"/>
    </source>
</evidence>
<dbReference type="Proteomes" id="UP000336166">
    <property type="component" value="Unassembled WGS sequence"/>
</dbReference>
<evidence type="ECO:0000313" key="86">
    <source>
        <dbReference type="Proteomes" id="UP000269407"/>
    </source>
</evidence>
<dbReference type="Proteomes" id="UP000421738">
    <property type="component" value="Unassembled WGS sequence"/>
</dbReference>
<evidence type="ECO:0000313" key="97">
    <source>
        <dbReference type="Proteomes" id="UP000350032"/>
    </source>
</evidence>
<dbReference type="eggNOG" id="COG0526">
    <property type="taxonomic scope" value="Bacteria"/>
</dbReference>
<dbReference type="Proteomes" id="UP000566597">
    <property type="component" value="Unassembled WGS sequence"/>
</dbReference>
<dbReference type="Proteomes" id="UP000525068">
    <property type="component" value="Unassembled WGS sequence"/>
</dbReference>
<evidence type="ECO:0000313" key="74">
    <source>
        <dbReference type="EMBL" id="HAC0276396.1"/>
    </source>
</evidence>
<evidence type="ECO:0000313" key="60">
    <source>
        <dbReference type="EMBL" id="EDN8269536.1"/>
    </source>
</evidence>
<dbReference type="Proteomes" id="UP000352246">
    <property type="component" value="Unassembled WGS sequence"/>
</dbReference>
<evidence type="ECO:0000313" key="118">
    <source>
        <dbReference type="Proteomes" id="UP000421738"/>
    </source>
</evidence>
<evidence type="ECO:0000313" key="81">
    <source>
        <dbReference type="EMBL" id="OET50089.1"/>
    </source>
</evidence>
<evidence type="ECO:0000313" key="83">
    <source>
        <dbReference type="EMBL" id="RKA07658.1"/>
    </source>
</evidence>
<dbReference type="Proteomes" id="UP000522199">
    <property type="component" value="Unassembled WGS sequence"/>
</dbReference>
<dbReference type="Proteomes" id="UP000528151">
    <property type="component" value="Unassembled WGS sequence"/>
</dbReference>
<evidence type="ECO:0000313" key="7">
    <source>
        <dbReference type="EMBL" id="EAC6549139.1"/>
    </source>
</evidence>
<evidence type="ECO:0000313" key="30">
    <source>
        <dbReference type="EMBL" id="EAG2998159.1"/>
    </source>
</evidence>
<sequence>MTSIEIKSPEEFQAHINGEELVYVDYWKDNCPNCKMLDLSFAEFKNSEIASKVKVLKVKLEEMGENFFFDRDVQQTPTLVLYKGGEEIHRLNGFIPPNKIEEAVSLNA</sequence>
<dbReference type="Proteomes" id="UP000840569">
    <property type="component" value="Unassembled WGS sequence"/>
</dbReference>
<dbReference type="EMBL" id="AABCVX010000004">
    <property type="protein sequence ID" value="EAG6169606.1"/>
    <property type="molecule type" value="Genomic_DNA"/>
</dbReference>
<dbReference type="EMBL" id="AABEKY010000001">
    <property type="protein sequence ID" value="EAG9386232.1"/>
    <property type="molecule type" value="Genomic_DNA"/>
</dbReference>
<dbReference type="InterPro" id="IPR036249">
    <property type="entry name" value="Thioredoxin-like_sf"/>
</dbReference>
<evidence type="ECO:0000313" key="12">
    <source>
        <dbReference type="EMBL" id="EAD5774790.1"/>
    </source>
</evidence>
<evidence type="ECO:0000313" key="18">
    <source>
        <dbReference type="EMBL" id="EAE1631644.1"/>
    </source>
</evidence>
<evidence type="ECO:0000313" key="106">
    <source>
        <dbReference type="Proteomes" id="UP000368805"/>
    </source>
</evidence>
<dbReference type="EMBL" id="AANCRK010000004">
    <property type="protein sequence ID" value="EDN7715414.1"/>
    <property type="molecule type" value="Genomic_DNA"/>
</dbReference>
<dbReference type="EMBL" id="QDAY01000002">
    <property type="protein sequence ID" value="KAA9450495.1"/>
    <property type="molecule type" value="Genomic_DNA"/>
</dbReference>
<evidence type="ECO:0000313" key="75">
    <source>
        <dbReference type="EMBL" id="HAC1755350.1"/>
    </source>
</evidence>
<dbReference type="EMBL" id="AAJEKY010000001">
    <property type="protein sequence ID" value="ECL0129600.1"/>
    <property type="molecule type" value="Genomic_DNA"/>
</dbReference>
<dbReference type="EMBL" id="AAAIXK010000009">
    <property type="protein sequence ID" value="EAC5551616.1"/>
    <property type="molecule type" value="Genomic_DNA"/>
</dbReference>
<dbReference type="Proteomes" id="UP000406081">
    <property type="component" value="Unassembled WGS sequence"/>
</dbReference>
<evidence type="ECO:0000313" key="100">
    <source>
        <dbReference type="Proteomes" id="UP000355989"/>
    </source>
</evidence>
<dbReference type="EMBL" id="AANOZB010000001">
    <property type="protein sequence ID" value="EDP8408630.1"/>
    <property type="molecule type" value="Genomic_DNA"/>
</dbReference>
<evidence type="ECO:0000313" key="90">
    <source>
        <dbReference type="Proteomes" id="UP000331186"/>
    </source>
</evidence>
<dbReference type="EMBL" id="AABDDO010000002">
    <property type="protein sequence ID" value="EAG6763442.1"/>
    <property type="molecule type" value="Genomic_DNA"/>
</dbReference>
<dbReference type="Proteomes" id="UP000331186">
    <property type="component" value="Unassembled WGS sequence"/>
</dbReference>
<evidence type="ECO:0000313" key="116">
    <source>
        <dbReference type="Proteomes" id="UP000410967"/>
    </source>
</evidence>
<evidence type="ECO:0000313" key="92">
    <source>
        <dbReference type="Proteomes" id="UP000336166"/>
    </source>
</evidence>
<organism evidence="40 150">
    <name type="scientific">Listeria monocytogenes</name>
    <dbReference type="NCBI Taxonomy" id="1639"/>
    <lineage>
        <taxon>Bacteria</taxon>
        <taxon>Bacillati</taxon>
        <taxon>Bacillota</taxon>
        <taxon>Bacilli</taxon>
        <taxon>Bacillales</taxon>
        <taxon>Listeriaceae</taxon>
        <taxon>Listeria</taxon>
    </lineage>
</organism>
<dbReference type="EMBL" id="RCRQ01000001">
    <property type="protein sequence ID" value="MCO37255.1"/>
    <property type="molecule type" value="Genomic_DNA"/>
</dbReference>
<evidence type="ECO:0000313" key="59">
    <source>
        <dbReference type="EMBL" id="EDN7715414.1"/>
    </source>
</evidence>
<dbReference type="KEGG" id="lmom:IJ09_14150"/>
<evidence type="ECO:0000313" key="40">
    <source>
        <dbReference type="EMBL" id="EAH0251530.1"/>
    </source>
</evidence>
<evidence type="ECO:0000313" key="108">
    <source>
        <dbReference type="Proteomes" id="UP000376505"/>
    </source>
</evidence>
<gene>
    <name evidence="84" type="primary">trxA_3</name>
    <name evidence="82" type="synonym">trxa_1</name>
    <name evidence="83" type="synonym">trxa_3</name>
    <name evidence="25" type="ORF">A3R20_08240</name>
    <name evidence="24" type="ORF">A8L61_11795</name>
    <name evidence="35" type="ORF">AB917_14600</name>
    <name evidence="4" type="ORF">ABZ57_07835</name>
    <name evidence="84" type="ORF">AE233_02679</name>
    <name evidence="34" type="ORF">AF817_09415</name>
    <name evidence="81" type="ORF">AJL21_07795</name>
    <name evidence="6" type="ORF">AP104_14715</name>
    <name evidence="16" type="ORF">APD94_08475</name>
    <name evidence="18" type="ORF">ARR48_07495</name>
    <name evidence="17" type="ORF">ART25_03860</name>
    <name evidence="5" type="ORF">ARY78_14385</name>
    <name evidence="29" type="ORF">B1N52_09090</name>
    <name evidence="28" type="ORF">B1S26_05265</name>
    <name evidence="2" type="ORF">B4X68_13425</name>
    <name evidence="30" type="ORF">B5K54_12770</name>
    <name evidence="26" type="ORF">BB997_12290</name>
    <name evidence="55" type="ORF">BCZ19_08875</name>
    <name evidence="27" type="ORF">BCZ21_07780</name>
    <name evidence="85" type="ORF">BES38_12515</name>
    <name evidence="32" type="ORF">CA369_06195</name>
    <name evidence="31" type="ORF">CAV64_07750</name>
    <name evidence="14" type="ORF">CD20_06320</name>
    <name evidence="36" type="ORF">CW845_01840</name>
    <name evidence="41" type="ORF">D4271_00775</name>
    <name evidence="42" type="ORF">D4920_07950</name>
    <name evidence="37" type="ORF">D4B11_06580</name>
    <name evidence="38" type="ORF">D4C60_01150</name>
    <name evidence="39" type="ORF">D4D89_00600</name>
    <name evidence="40" type="ORF">D4U23_03905</name>
    <name evidence="43" type="ORF">D5M70_00600</name>
    <name evidence="44" type="ORF">D5N24_07295</name>
    <name evidence="46" type="ORF">D7104_10680</name>
    <name evidence="78" type="ORF">DCK61_07195</name>
    <name evidence="33" type="ORF">DCT16_09450</name>
    <name evidence="15" type="ORF">DG57_13290</name>
    <name evidence="79" type="ORF">DOV25_02160</name>
    <name evidence="8" type="ORF">DQ70_04040</name>
    <name evidence="7" type="ORF">DU018_12325</name>
    <name evidence="82" type="ORF">DYZ50_00765</name>
    <name evidence="83" type="ORF">DYZ80_02027</name>
    <name evidence="3" type="ORF">E0I39_00650</name>
    <name evidence="20" type="ORF">E1V33_02630</name>
    <name evidence="21" type="ORF">E1W43_10045</name>
    <name evidence="22" type="ORF">E1W56_08720</name>
    <name evidence="23" type="ORF">E1X78_10535</name>
    <name evidence="45" type="ORF">E5F58_07350</name>
    <name evidence="13" type="ORF">EX365_05010</name>
    <name evidence="12" type="ORF">EXZ73_10865</name>
    <name evidence="54" type="ORF">F1788_07970</name>
    <name evidence="56" type="ORF">F6436_07395</name>
    <name evidence="57" type="ORF">F6515_10160</name>
    <name evidence="47" type="ORF">FA835_13325</name>
    <name evidence="48" type="ORF">FC284_02545</name>
    <name evidence="53" type="ORF">FJU19_00640</name>
    <name evidence="50" type="ORF">FLQ97_06235</name>
    <name evidence="49" type="ORF">FLR03_08425</name>
    <name evidence="51" type="ORF">FNX40_07370</name>
    <name evidence="52" type="ORF">FPL45_14475</name>
    <name evidence="63" type="ORF">FV747_10140</name>
    <name evidence="65" type="ORF">G3O21_002295</name>
    <name evidence="64" type="ORF">G3R95_000157</name>
    <name evidence="58" type="ORF">GCV64_08935</name>
    <name evidence="66" type="ORF">GHH22_01945</name>
    <name evidence="67" type="ORF">GHO09_01945</name>
    <name evidence="61" type="ORF">GI230_04905</name>
    <name evidence="75" type="ORF">GI949_10265</name>
    <name evidence="62" type="ORF">GJW51_10540</name>
    <name evidence="59" type="ORF">GQG13_09795</name>
    <name evidence="60" type="ORF">GT011_09270</name>
    <name evidence="68" type="ORF">GYO01_05590</name>
    <name evidence="69" type="ORF">GYP27_06195</name>
    <name evidence="70" type="ORF">GYR60_09640</name>
    <name evidence="71" type="ORF">GYS09_13350</name>
    <name evidence="72" type="ORF">GYU24_09770</name>
    <name evidence="73" type="ORF">GYX23_11720</name>
    <name evidence="74" type="ORF">GYY14_13590</name>
    <name evidence="76" type="ORF">GZK27_07575</name>
    <name evidence="77" type="ORF">HQN34_001064</name>
    <name evidence="80" type="ORF">HZJ64_13280</name>
    <name evidence="9" type="ORF">KV70_09780</name>
    <name evidence="10" type="ORF">QD52_09730</name>
    <name evidence="11" type="ORF">UI29_09750</name>
    <name evidence="19" type="ORF">Y261_04835</name>
</gene>
<evidence type="ECO:0000313" key="66">
    <source>
        <dbReference type="EMBL" id="HAA8051918.1"/>
    </source>
</evidence>
<evidence type="ECO:0000313" key="94">
    <source>
        <dbReference type="Proteomes" id="UP000339309"/>
    </source>
</evidence>
<dbReference type="EMBL" id="AAAREG010000003">
    <property type="protein sequence ID" value="EAE2353670.1"/>
    <property type="molecule type" value="Genomic_DNA"/>
</dbReference>
<evidence type="ECO:0000313" key="96">
    <source>
        <dbReference type="Proteomes" id="UP000345329"/>
    </source>
</evidence>
<accession>A0A0D8X3H1</accession>
<dbReference type="EMBL" id="DAAHYZ010000003">
    <property type="protein sequence ID" value="HAB7721560.1"/>
    <property type="molecule type" value="Genomic_DNA"/>
</dbReference>
<dbReference type="EMBL" id="AAAQQZ010000002">
    <property type="protein sequence ID" value="EAE1338047.1"/>
    <property type="molecule type" value="Genomic_DNA"/>
</dbReference>
<evidence type="ECO:0000313" key="10">
    <source>
        <dbReference type="EMBL" id="EAD1185348.1"/>
    </source>
</evidence>
<dbReference type="Proteomes" id="UP000544530">
    <property type="component" value="Unassembled WGS sequence"/>
</dbReference>
<evidence type="ECO:0000313" key="42">
    <source>
        <dbReference type="EMBL" id="EAH2282002.1"/>
    </source>
</evidence>
<evidence type="ECO:0000313" key="122">
    <source>
        <dbReference type="Proteomes" id="UP000458487"/>
    </source>
</evidence>
<dbReference type="EMBL" id="CP098507">
    <property type="protein sequence ID" value="UUJ79157.1"/>
    <property type="molecule type" value="Genomic_DNA"/>
</dbReference>
<dbReference type="EMBL" id="AAHZFY010000010">
    <property type="protein sequence ID" value="ECB9513328.1"/>
    <property type="molecule type" value="Genomic_DNA"/>
</dbReference>
<dbReference type="Proteomes" id="UP000458487">
    <property type="component" value="Unassembled WGS sequence"/>
</dbReference>
<reference evidence="87 88" key="2">
    <citation type="journal article" date="2018" name="BMC Genomics">
        <title>Genes significantly associated with lineage II food isolates of Listeria monocytogenes.</title>
        <authorList>
            <person name="Pirone-Davies C."/>
            <person name="Chen Y."/>
            <person name="Pightling A."/>
            <person name="Ryan G."/>
            <person name="Wang Y."/>
            <person name="Yao K."/>
            <person name="Hoffmann M."/>
            <person name="Allard M.W."/>
        </authorList>
    </citation>
    <scope>NUCLEOTIDE SEQUENCE [LARGE SCALE GENOMIC DNA]</scope>
    <source>
        <strain evidence="84 88">CFSAN028761</strain>
        <strain evidence="82 89">PNUSAL000190</strain>
        <strain evidence="83 87">PNUSAL000550</strain>
    </source>
</reference>
<evidence type="ECO:0000313" key="121">
    <source>
        <dbReference type="Proteomes" id="UP000455569"/>
    </source>
</evidence>
<dbReference type="EMBL" id="DAAIHR010000008">
    <property type="protein sequence ID" value="HAB8398778.1"/>
    <property type="molecule type" value="Genomic_DNA"/>
</dbReference>
<evidence type="ECO:0000313" key="128">
    <source>
        <dbReference type="Proteomes" id="UP000478682"/>
    </source>
</evidence>
<dbReference type="Proteomes" id="UP000355989">
    <property type="component" value="Unassembled WGS sequence"/>
</dbReference>
<dbReference type="Proteomes" id="UP000481141">
    <property type="component" value="Unassembled WGS sequence"/>
</dbReference>
<dbReference type="Proteomes" id="UP000478945">
    <property type="component" value="Unassembled WGS sequence"/>
</dbReference>
<dbReference type="EMBL" id="QXKO01000002">
    <property type="protein sequence ID" value="RJZ22836.1"/>
    <property type="molecule type" value="Genomic_DNA"/>
</dbReference>
<evidence type="ECO:0000313" key="120">
    <source>
        <dbReference type="Proteomes" id="UP000427828"/>
    </source>
</evidence>
<dbReference type="Proteomes" id="UP000478704">
    <property type="component" value="Unassembled WGS sequence"/>
</dbReference>
<evidence type="ECO:0000313" key="107">
    <source>
        <dbReference type="Proteomes" id="UP000371553"/>
    </source>
</evidence>
<evidence type="ECO:0000313" key="112">
    <source>
        <dbReference type="Proteomes" id="UP000389283"/>
    </source>
</evidence>
<dbReference type="Proteomes" id="UP000285054">
    <property type="component" value="Unassembled WGS sequence"/>
</dbReference>
<dbReference type="Proteomes" id="UP000525850">
    <property type="component" value="Unassembled WGS sequence"/>
</dbReference>
<dbReference type="Proteomes" id="UP000345329">
    <property type="component" value="Unassembled WGS sequence"/>
</dbReference>
<dbReference type="SUPFAM" id="SSF52833">
    <property type="entry name" value="Thioredoxin-like"/>
    <property type="match status" value="1"/>
</dbReference>
<dbReference type="Proteomes" id="UP000356407">
    <property type="component" value="Unassembled WGS sequence"/>
</dbReference>
<evidence type="ECO:0000313" key="101">
    <source>
        <dbReference type="Proteomes" id="UP000356407"/>
    </source>
</evidence>
<evidence type="ECO:0000313" key="71">
    <source>
        <dbReference type="EMBL" id="HAB8558273.1"/>
    </source>
</evidence>
<evidence type="ECO:0000313" key="99">
    <source>
        <dbReference type="Proteomes" id="UP000354255"/>
    </source>
</evidence>
<evidence type="ECO:0000313" key="48">
    <source>
        <dbReference type="EMBL" id="EAK9427226.1"/>
    </source>
</evidence>
<evidence type="ECO:0000313" key="85">
    <source>
        <dbReference type="EMBL" id="UUJ79157.1"/>
    </source>
</evidence>
<dbReference type="EMBL" id="JACAVN010000011">
    <property type="protein sequence ID" value="NYA02805.1"/>
    <property type="molecule type" value="Genomic_DNA"/>
</dbReference>
<dbReference type="EMBL" id="DAAHUJ010000002">
    <property type="protein sequence ID" value="HAB7363570.1"/>
    <property type="molecule type" value="Genomic_DNA"/>
</dbReference>
<dbReference type="EMBL" id="DAAJFY010000012">
    <property type="protein sequence ID" value="HAC0276396.1"/>
    <property type="molecule type" value="Genomic_DNA"/>
</dbReference>
<dbReference type="Proteomes" id="UP000335978">
    <property type="component" value="Unassembled WGS sequence"/>
</dbReference>
<evidence type="ECO:0000313" key="139">
    <source>
        <dbReference type="Proteomes" id="UP000528151"/>
    </source>
</evidence>
<reference evidence="134 136" key="7">
    <citation type="submission" date="2019-04" db="EMBL/GenBank/DDBJ databases">
        <authorList>
            <person name="Ashton P.M."/>
            <person name="Dallman T."/>
            <person name="Nair S."/>
            <person name="De Pinna E."/>
            <person name="Peters T."/>
            <person name="Grant K."/>
        </authorList>
    </citation>
    <scope>NUCLEOTIDE SEQUENCE [LARGE SCALE GENOMIC DNA]</scope>
    <source>
        <strain evidence="42 142">282333</strain>
        <strain evidence="44 141">282352</strain>
        <strain evidence="37 146">289003</strain>
        <strain evidence="40 150">406731</strain>
        <strain evidence="38 148">429821</strain>
        <strain evidence="41 136">562417</strain>
        <strain evidence="43 140">562428</strain>
        <strain evidence="39 134">563356</strain>
        <strain evidence="3 117">688377</strain>
        <strain evidence="53 130">760311</strain>
        <strain evidence="63 126">788324</strain>
        <strain evidence="61 122">833351</strain>
        <strain evidence="64 127">883775</strain>
        <strain evidence="20">RL15000161</strain>
        <strain evidence="21">RL15000271</strain>
        <strain evidence="22">RL15000286</strain>
        <strain evidence="23">RL15000440</strain>
    </source>
</reference>
<feature type="domain" description="Thioredoxin" evidence="1">
    <location>
        <begin position="6"/>
        <end position="104"/>
    </location>
</feature>
<dbReference type="Proteomes" id="UP000368805">
    <property type="component" value="Unassembled WGS sequence"/>
</dbReference>
<evidence type="ECO:0000313" key="77">
    <source>
        <dbReference type="EMBL" id="HAJ9592872.1"/>
    </source>
</evidence>
<dbReference type="Proteomes" id="UP000489121">
    <property type="component" value="Unassembled WGS sequence"/>
</dbReference>
<dbReference type="Proteomes" id="UP000337746">
    <property type="component" value="Unassembled WGS sequence"/>
</dbReference>
<evidence type="ECO:0000313" key="147">
    <source>
        <dbReference type="Proteomes" id="UP000548278"/>
    </source>
</evidence>
<evidence type="ECO:0000313" key="117">
    <source>
        <dbReference type="Proteomes" id="UP000413786"/>
    </source>
</evidence>
<dbReference type="EMBL" id="AABBYJ010000004">
    <property type="protein sequence ID" value="EAG4331139.1"/>
    <property type="molecule type" value="Genomic_DNA"/>
</dbReference>
<dbReference type="EMBL" id="AACJYH010000008">
    <property type="protein sequence ID" value="EAK8898156.1"/>
    <property type="molecule type" value="Genomic_DNA"/>
</dbReference>
<dbReference type="Proteomes" id="UP000354255">
    <property type="component" value="Unassembled WGS sequence"/>
</dbReference>
<reference evidence="93 96" key="5">
    <citation type="submission" date="2018-06" db="EMBL/GenBank/DDBJ databases">
        <authorList>
            <consortium name="GenomeTrakr: Next Generation Sequencing Network for Food Pathogen Tracability"/>
        </authorList>
    </citation>
    <scope>NUCLEOTIDE SEQUENCE [LARGE SCALE GENOMIC DNA]</scope>
    <source>
        <strain evidence="30 149">10B02965A-1</strain>
        <strain evidence="25 115">ARS-CC9329</strain>
        <strain evidence="15 111">CFSAN008016</strain>
        <strain evidence="8 105">CFSAN008042</strain>
        <strain evidence="2 101">CFSAN060999</strain>
        <strain evidence="32 139">CFSAN063727</strain>
        <strain evidence="58 91">CFSAN085184</strain>
        <strain evidence="59 121">CFSAN102901</strain>
        <strain evidence="18 106">FDA00006304</strain>
        <strain evidence="17 110">FDA00006494</strain>
        <strain evidence="5 104">FDA00007096</strain>
        <strain evidence="10 114">FDA00008584</strain>
        <strain evidence="6 109">FDA00009539</strain>
        <strain evidence="28">FDA00011243</strain>
        <strain evidence="79 86">FDA00013213</strain>
        <strain evidence="7 90">FDA00013332</strain>
        <strain evidence="13 95">FDA00013853</strain>
        <strain evidence="48">FDA00014181</strain>
        <strain evidence="49 119">FDA00014336</strain>
        <strain evidence="51 112">FDA00014370</strain>
        <strain evidence="50 113">FDA00014392</strain>
        <strain evidence="52 98">FDA00014472</strain>
        <strain evidence="60 124">FDA00015028</strain>
        <strain evidence="65">FDA00015054</strain>
        <strain evidence="31 144">FDA1005580-S054-001</strain>
        <strain evidence="132">FDA1077646-S145-002</strain>
        <strain evidence="129">FDA1090798-S029-001</strain>
        <strain evidence="131">FDA956581-098-004</strain>
        <strain evidence="29 137">FDA960927-006-004</strain>
        <strain evidence="33 151">FLAG-38921</strain>
        <strain evidence="55 120">FLAG-51482A</strain>
        <strain evidence="27 93">FLAG-54356</strain>
        <strain evidence="16 100">FLAG-78586</strain>
        <strain evidence="12 108">FSIS31901579</strain>
        <strain evidence="45 138">LS1344</strain>
        <strain evidence="14 107">NYAG13B12507-5</strain>
        <strain evidence="62 125">OSF101448</strain>
        <strain evidence="11 96">VA-WGS-00405</strain>
    </source>
</reference>
<evidence type="ECO:0000313" key="145">
    <source>
        <dbReference type="Proteomes" id="UP000544530"/>
    </source>
</evidence>
<dbReference type="Proteomes" id="UP000358545">
    <property type="component" value="Unassembled WGS sequence"/>
</dbReference>
<reference evidence="152 153" key="3">
    <citation type="journal article" date="2018" name="Genome Biol.">
        <title>SKESA: strategic k-mer extension for scrupulous assemblies.</title>
        <authorList>
            <person name="Souvorov A."/>
            <person name="Agarwala R."/>
            <person name="Lipman D.J."/>
        </authorList>
    </citation>
    <scope>NUCLEOTIDE SEQUENCE [LARGE SCALE GENOMIC DNA]</scope>
    <source>
        <strain evidence="66">09CEB371LM</strain>
        <strain evidence="77">2017-325981-023-01</strain>
        <strain evidence="71 157">CFIAFB20100120</strain>
        <strain evidence="70 152">CFIAFB20130012</strain>
        <strain evidence="69">CFIAFB20140010</strain>
        <strain evidence="72">CFIAFB20160038</strain>
        <strain evidence="68 158">CFIAFB20160079</strain>
        <strain evidence="74">CFIAFB20170037</strain>
        <strain evidence="73 154">CFIAFB20170045</strain>
        <strain evidence="75 156">DMG1500109</strain>
        <strain evidence="76 155">LiDS0115</strain>
        <strain evidence="67">Sam_F526FDD3-C0F7-43DB-B204-E231FEF9C926</strain>
    </source>
</reference>
<evidence type="ECO:0000313" key="79">
    <source>
        <dbReference type="EMBL" id="MCO37255.1"/>
    </source>
</evidence>
<dbReference type="Proteomes" id="UP000841146">
    <property type="component" value="Unassembled WGS sequence"/>
</dbReference>
<dbReference type="EMBL" id="AAANYR010000002">
    <property type="protein sequence ID" value="EAD5785919.1"/>
    <property type="molecule type" value="Genomic_DNA"/>
</dbReference>
<evidence type="ECO:0000313" key="27">
    <source>
        <dbReference type="EMBL" id="EAG2087153.1"/>
    </source>
</evidence>
<dbReference type="EMBL" id="AAANYN010000016">
    <property type="protein sequence ID" value="EAD5774790.1"/>
    <property type="molecule type" value="Genomic_DNA"/>
</dbReference>
<dbReference type="EMBL" id="DAAKPP010000003">
    <property type="protein sequence ID" value="HAC3055358.1"/>
    <property type="molecule type" value="Genomic_DNA"/>
</dbReference>
<dbReference type="EMBL" id="AAARLF010000005">
    <property type="protein sequence ID" value="EAE2898279.1"/>
    <property type="molecule type" value="Genomic_DNA"/>
</dbReference>
<evidence type="ECO:0000313" key="98">
    <source>
        <dbReference type="Proteomes" id="UP000352246"/>
    </source>
</evidence>
<evidence type="ECO:0000313" key="41">
    <source>
        <dbReference type="EMBL" id="EAH1613933.1"/>
    </source>
</evidence>
<evidence type="ECO:0000313" key="2">
    <source>
        <dbReference type="EMBL" id="EAC3883012.1"/>
    </source>
</evidence>
<evidence type="ECO:0000313" key="136">
    <source>
        <dbReference type="Proteomes" id="UP000525068"/>
    </source>
</evidence>
<dbReference type="EMBL" id="AABGFX010000001">
    <property type="protein sequence ID" value="EAH3125794.1"/>
    <property type="molecule type" value="Genomic_DNA"/>
</dbReference>
<evidence type="ECO:0000313" key="23">
    <source>
        <dbReference type="EMBL" id="EAE5604544.1"/>
    </source>
</evidence>
<evidence type="ECO:0000313" key="156">
    <source>
        <dbReference type="Proteomes" id="UP000843775"/>
    </source>
</evidence>
<dbReference type="Proteomes" id="UP000467536">
    <property type="component" value="Unassembled WGS sequence"/>
</dbReference>
<dbReference type="Proteomes" id="UP000535556">
    <property type="component" value="Unassembled WGS sequence"/>
</dbReference>
<evidence type="ECO:0000313" key="135">
    <source>
        <dbReference type="Proteomes" id="UP000522199"/>
    </source>
</evidence>
<dbReference type="KEGG" id="lmoe:BN418_2590"/>
<evidence type="ECO:0000313" key="148">
    <source>
        <dbReference type="Proteomes" id="UP000548826"/>
    </source>
</evidence>
<evidence type="ECO:0000313" key="50">
    <source>
        <dbReference type="EMBL" id="ECB9513328.1"/>
    </source>
</evidence>
<evidence type="ECO:0000313" key="17">
    <source>
        <dbReference type="EMBL" id="EAE1338047.1"/>
    </source>
</evidence>
<dbReference type="EMBL" id="AAAICE010000010">
    <property type="protein sequence ID" value="EAC3883012.1"/>
    <property type="molecule type" value="Genomic_DNA"/>
</dbReference>
<proteinExistence type="predicted"/>
<evidence type="ECO:0000313" key="129">
    <source>
        <dbReference type="Proteomes" id="UP000478704"/>
    </source>
</evidence>
<evidence type="ECO:0000313" key="93">
    <source>
        <dbReference type="Proteomes" id="UP000337746"/>
    </source>
</evidence>
<dbReference type="EMBL" id="AABBZO010000005">
    <property type="protein sequence ID" value="EAG4461867.1"/>
    <property type="molecule type" value="Genomic_DNA"/>
</dbReference>
<evidence type="ECO:0000313" key="95">
    <source>
        <dbReference type="Proteomes" id="UP000344343"/>
    </source>
</evidence>
<dbReference type="EMBL" id="AACKFB010000003">
    <property type="protein sequence ID" value="EAK9427226.1"/>
    <property type="molecule type" value="Genomic_DNA"/>
</dbReference>
<evidence type="ECO:0000313" key="43">
    <source>
        <dbReference type="EMBL" id="EAH3125794.1"/>
    </source>
</evidence>
<dbReference type="Proteomes" id="UP000529135">
    <property type="component" value="Unassembled WGS sequence"/>
</dbReference>
<dbReference type="Proteomes" id="UP000365297">
    <property type="component" value="Unassembled WGS sequence"/>
</dbReference>
<dbReference type="EMBL" id="AABAGT010000018">
    <property type="protein sequence ID" value="EAG0867962.1"/>
    <property type="molecule type" value="Genomic_DNA"/>
</dbReference>
<dbReference type="GeneID" id="93235600"/>
<dbReference type="Proteomes" id="UP000364988">
    <property type="component" value="Unassembled WGS sequence"/>
</dbReference>
<evidence type="ECO:0000313" key="113">
    <source>
        <dbReference type="Proteomes" id="UP000398321"/>
    </source>
</evidence>
<evidence type="ECO:0000313" key="46">
    <source>
        <dbReference type="EMBL" id="EAK8898156.1"/>
    </source>
</evidence>
<reference evidence="78 123" key="4">
    <citation type="submission" date="2018-04" db="EMBL/GenBank/DDBJ databases">
        <title>Genome Analysis of a Prevalent Clone of Listeria monocytogenes Sequence Type 87 in China.</title>
        <authorList>
            <person name="Wang Y."/>
        </authorList>
    </citation>
    <scope>NUCLEOTIDE SEQUENCE [LARGE SCALE GENOMIC DNA]</scope>
    <source>
        <strain evidence="78 123">ICDC_LM1523</strain>
    </source>
</reference>
<dbReference type="Proteomes" id="UP000548826">
    <property type="component" value="Unassembled WGS sequence"/>
</dbReference>
<evidence type="ECO:0000313" key="78">
    <source>
        <dbReference type="EMBL" id="KAA9450495.1"/>
    </source>
</evidence>
<evidence type="ECO:0000313" key="69">
    <source>
        <dbReference type="EMBL" id="HAB7721560.1"/>
    </source>
</evidence>
<evidence type="ECO:0000313" key="89">
    <source>
        <dbReference type="Proteomes" id="UP000285054"/>
    </source>
</evidence>
<dbReference type="EMBL" id="AAALRN010000004">
    <property type="protein sequence ID" value="EAD1185348.1"/>
    <property type="molecule type" value="Genomic_DNA"/>
</dbReference>
<dbReference type="Proteomes" id="UP000389283">
    <property type="component" value="Unassembled WGS sequence"/>
</dbReference>
<reference evidence="92 94" key="6">
    <citation type="submission" date="2018-06" db="EMBL/GenBank/DDBJ databases">
        <authorList>
            <consortium name="PulseNet: The National Subtyping Network for Foodborne Disease Surveillance"/>
            <person name="Tarr C.L."/>
            <person name="Trees E."/>
            <person name="Katz L.S."/>
            <person name="Carleton-Romer H.A."/>
            <person name="Stroika S."/>
            <person name="Kucerova Z."/>
            <person name="Roache K.F."/>
            <person name="Sabol A.L."/>
            <person name="Besser J."/>
            <person name="Gerner-Smidt P."/>
        </authorList>
    </citation>
    <scope>NUCLEOTIDE SEQUENCE [LARGE SCALE GENOMIC DNA]</scope>
    <source>
        <strain evidence="4 94">2015L-6227</strain>
        <strain evidence="19 92">PNUSAL000134</strain>
        <strain evidence="9 99">PNUSAL000910</strain>
        <strain evidence="24 102">PNUSAL002180</strain>
        <strain evidence="26 128">PNUSAL002298</strain>
        <strain evidence="46 97">PNUSAL004402</strain>
        <strain evidence="54 118">PNUSAL005666</strain>
        <strain evidence="57 133">PNUSAL005692</strain>
    </source>
</reference>
<dbReference type="Proteomes" id="UP000840039">
    <property type="component" value="Unassembled WGS sequence"/>
</dbReference>
<dbReference type="Proteomes" id="UP000844415">
    <property type="component" value="Unassembled WGS sequence"/>
</dbReference>
<dbReference type="EMBL" id="AABEQV010000001">
    <property type="protein sequence ID" value="EAG9855598.1"/>
    <property type="molecule type" value="Genomic_DNA"/>
</dbReference>
<dbReference type="RefSeq" id="WP_003722276.1">
    <property type="nucleotide sequence ID" value="NC_021823.1"/>
</dbReference>
<dbReference type="EMBL" id="AAAQVA010000002">
    <property type="protein sequence ID" value="EAE1631644.1"/>
    <property type="molecule type" value="Genomic_DNA"/>
</dbReference>
<dbReference type="Proteomes" id="UP000843503">
    <property type="component" value="Unassembled WGS sequence"/>
</dbReference>
<evidence type="ECO:0000313" key="13">
    <source>
        <dbReference type="EMBL" id="EAD5785919.1"/>
    </source>
</evidence>
<dbReference type="EMBL" id="AABFMV010000001">
    <property type="protein sequence ID" value="EAH1613933.1"/>
    <property type="molecule type" value="Genomic_DNA"/>
</dbReference>
<evidence type="ECO:0000313" key="155">
    <source>
        <dbReference type="Proteomes" id="UP000841561"/>
    </source>
</evidence>
<dbReference type="EMBL" id="AAASLB010000004">
    <property type="protein sequence ID" value="EAE4942116.1"/>
    <property type="molecule type" value="Genomic_DNA"/>
</dbReference>
<dbReference type="EMBL" id="DAAIJL010000015">
    <property type="protein sequence ID" value="HAB8558273.1"/>
    <property type="molecule type" value="Genomic_DNA"/>
</dbReference>
<name>A0A0D8X3H1_LISMN</name>
<evidence type="ECO:0000313" key="45">
    <source>
        <dbReference type="EMBL" id="EAH4241819.1"/>
    </source>
</evidence>
<dbReference type="Proteomes" id="UP000842809">
    <property type="component" value="Unassembled WGS sequence"/>
</dbReference>
<dbReference type="Proteomes" id="UP000403352">
    <property type="component" value="Unassembled WGS sequence"/>
</dbReference>
<evidence type="ECO:0000313" key="126">
    <source>
        <dbReference type="Proteomes" id="UP000467536"/>
    </source>
</evidence>
<evidence type="ECO:0000313" key="127">
    <source>
        <dbReference type="Proteomes" id="UP000470497"/>
    </source>
</evidence>
<dbReference type="EMBL" id="AAARIE010000002">
    <property type="protein sequence ID" value="EAE2659041.1"/>
    <property type="molecule type" value="Genomic_DNA"/>
</dbReference>
<dbReference type="Proteomes" id="UP000280270">
    <property type="component" value="Unassembled WGS sequence"/>
</dbReference>
<evidence type="ECO:0000313" key="87">
    <source>
        <dbReference type="Proteomes" id="UP000272537"/>
    </source>
</evidence>
<dbReference type="EMBL" id="AAHZFN010000009">
    <property type="protein sequence ID" value="ECB9473696.1"/>
    <property type="molecule type" value="Genomic_DNA"/>
</dbReference>
<dbReference type="Proteomes" id="UP000410967">
    <property type="component" value="Unassembled WGS sequence"/>
</dbReference>
<reference evidence="56 103" key="8">
    <citation type="submission" date="2019-09" db="EMBL/GenBank/DDBJ databases">
        <authorList>
            <consortium name="GenomeTrakr network: Whole genome sequencing for foodborne pathogen traceback"/>
        </authorList>
    </citation>
    <scope>NUCLEOTIDE SEQUENCE [LARGE SCALE GENOMIC DNA]</scope>
    <source>
        <strain evidence="35 147">CFSAN004300</strain>
        <strain evidence="36 135">CFSAN072474</strain>
        <strain evidence="56 103">FLAG-55987</strain>
        <strain evidence="34 143">NRRL B-33244</strain>
        <strain evidence="47 116">PHLUSALM00088</strain>
    </source>
</reference>
<evidence type="ECO:0000313" key="67">
    <source>
        <dbReference type="EMBL" id="HAA8489246.1"/>
    </source>
</evidence>
<dbReference type="EMBL" id="AAAJCR010000014">
    <property type="protein sequence ID" value="EAC5950644.1"/>
    <property type="molecule type" value="Genomic_DNA"/>
</dbReference>
<evidence type="ECO:0000313" key="143">
    <source>
        <dbReference type="Proteomes" id="UP000535556"/>
    </source>
</evidence>
<evidence type="ECO:0000313" key="31">
    <source>
        <dbReference type="EMBL" id="EAG4331139.1"/>
    </source>
</evidence>
<evidence type="ECO:0000313" key="44">
    <source>
        <dbReference type="EMBL" id="EAH3294199.1"/>
    </source>
</evidence>
<dbReference type="EMBL" id="QXLS01000004">
    <property type="protein sequence ID" value="RKA07658.1"/>
    <property type="molecule type" value="Genomic_DNA"/>
</dbReference>
<dbReference type="Proteomes" id="UP000376505">
    <property type="component" value="Unassembled WGS sequence"/>
</dbReference>
<dbReference type="PANTHER" id="PTHR10438:SF468">
    <property type="entry name" value="THIOREDOXIN-1-RELATED"/>
    <property type="match status" value="1"/>
</dbReference>
<dbReference type="Proteomes" id="UP000383365">
    <property type="component" value="Unassembled WGS sequence"/>
</dbReference>
<dbReference type="EMBL" id="AANDSR010000006">
    <property type="protein sequence ID" value="EDN9837097.1"/>
    <property type="molecule type" value="Genomic_DNA"/>
</dbReference>
<dbReference type="EMBL" id="AABBHO010000046">
    <property type="protein sequence ID" value="EAG2998159.1"/>
    <property type="molecule type" value="Genomic_DNA"/>
</dbReference>
<dbReference type="Proteomes" id="UP000470497">
    <property type="component" value="Unassembled WGS sequence"/>
</dbReference>
<dbReference type="Proteomes" id="UP000478682">
    <property type="component" value="Unassembled WGS sequence"/>
</dbReference>
<protein>
    <submittedName>
        <fullName evidence="40 81">Thioredoxin</fullName>
    </submittedName>
    <submittedName>
        <fullName evidence="47">Thioredoxin family protein</fullName>
    </submittedName>
    <submittedName>
        <fullName evidence="58">Thioredoxin fold domain-containing protein</fullName>
    </submittedName>
</protein>
<evidence type="ECO:0000313" key="68">
    <source>
        <dbReference type="EMBL" id="HAB7363570.1"/>
    </source>
</evidence>
<evidence type="ECO:0000313" key="39">
    <source>
        <dbReference type="EMBL" id="EAH0216807.1"/>
    </source>
</evidence>
<dbReference type="EMBL" id="AABEMN010000007">
    <property type="protein sequence ID" value="EAG9519431.1"/>
    <property type="molecule type" value="Genomic_DNA"/>
</dbReference>
<evidence type="ECO:0000313" key="88">
    <source>
        <dbReference type="Proteomes" id="UP000280270"/>
    </source>
</evidence>
<evidence type="ECO:0000313" key="150">
    <source>
        <dbReference type="Proteomes" id="UP000566597"/>
    </source>
</evidence>
<evidence type="ECO:0000313" key="34">
    <source>
        <dbReference type="EMBL" id="EAG6763442.1"/>
    </source>
</evidence>
<evidence type="ECO:0000313" key="26">
    <source>
        <dbReference type="EMBL" id="EAG1894392.1"/>
    </source>
</evidence>
<evidence type="ECO:0000313" key="24">
    <source>
        <dbReference type="EMBL" id="EAG0867962.1"/>
    </source>
</evidence>
<dbReference type="EMBL" id="DAAEQL010000001">
    <property type="protein sequence ID" value="HAA8489246.1"/>
    <property type="molecule type" value="Genomic_DNA"/>
</dbReference>
<dbReference type="Gene3D" id="3.40.30.10">
    <property type="entry name" value="Glutaredoxin"/>
    <property type="match status" value="1"/>
</dbReference>
<dbReference type="EMBL" id="AALEDS010000005">
    <property type="protein sequence ID" value="ECY6544147.1"/>
    <property type="molecule type" value="Genomic_DNA"/>
</dbReference>
<evidence type="ECO:0000313" key="21">
    <source>
        <dbReference type="EMBL" id="EAE2898279.1"/>
    </source>
</evidence>
<dbReference type="Proteomes" id="UP000332711">
    <property type="component" value="Unassembled WGS sequence"/>
</dbReference>
<dbReference type="Proteomes" id="UP000378540">
    <property type="component" value="Unassembled WGS sequence"/>
</dbReference>
<dbReference type="EMBL" id="AAASTI010000005">
    <property type="protein sequence ID" value="EAE5604544.1"/>
    <property type="molecule type" value="Genomic_DNA"/>
</dbReference>
<dbReference type="EMBL" id="AALAQH010000004">
    <property type="protein sequence ID" value="ECX6924774.1"/>
    <property type="molecule type" value="Genomic_DNA"/>
</dbReference>
<evidence type="ECO:0000259" key="1">
    <source>
        <dbReference type="Pfam" id="PF00085"/>
    </source>
</evidence>
<evidence type="ECO:0000313" key="63">
    <source>
        <dbReference type="EMBL" id="EDO0986347.1"/>
    </source>
</evidence>
<dbReference type="EMBL" id="DAAEEB010000001">
    <property type="protein sequence ID" value="HAA8051918.1"/>
    <property type="molecule type" value="Genomic_DNA"/>
</dbReference>
<dbReference type="Proteomes" id="UP000540117">
    <property type="component" value="Unassembled WGS sequence"/>
</dbReference>
<dbReference type="EMBL" id="AABEVT010000002">
    <property type="protein sequence ID" value="EAH0251530.1"/>
    <property type="molecule type" value="Genomic_DNA"/>
</dbReference>
<dbReference type="EMBL" id="AABBAW010000004">
    <property type="protein sequence ID" value="EAG2515311.1"/>
    <property type="molecule type" value="Genomic_DNA"/>
</dbReference>
<dbReference type="Proteomes" id="UP000339309">
    <property type="component" value="Unassembled WGS sequence"/>
</dbReference>
<dbReference type="Proteomes" id="UP000368512">
    <property type="component" value="Unassembled WGS sequence"/>
</dbReference>
<dbReference type="Proteomes" id="UP000840567">
    <property type="component" value="Unassembled WGS sequence"/>
</dbReference>
<evidence type="ECO:0000313" key="115">
    <source>
        <dbReference type="Proteomes" id="UP000406081"/>
    </source>
</evidence>
<dbReference type="EMBL" id="DAAJZA010000006">
    <property type="protein sequence ID" value="HAC1755350.1"/>
    <property type="molecule type" value="Genomic_DNA"/>
</dbReference>
<dbReference type="Proteomes" id="UP000517258">
    <property type="component" value="Unassembled WGS sequence"/>
</dbReference>
<dbReference type="CDD" id="cd02947">
    <property type="entry name" value="TRX_family"/>
    <property type="match status" value="1"/>
</dbReference>
<evidence type="ECO:0000313" key="14">
    <source>
        <dbReference type="EMBL" id="EAD8145678.1"/>
    </source>
</evidence>
<dbReference type="EMBL" id="DAAJCS010000008">
    <property type="protein sequence ID" value="HAC0013659.1"/>
    <property type="molecule type" value="Genomic_DNA"/>
</dbReference>
<dbReference type="PANTHER" id="PTHR10438">
    <property type="entry name" value="THIOREDOXIN"/>
    <property type="match status" value="1"/>
</dbReference>
<evidence type="ECO:0000313" key="123">
    <source>
        <dbReference type="Proteomes" id="UP000460224"/>
    </source>
</evidence>
<dbReference type="Proteomes" id="UP000413786">
    <property type="component" value="Unassembled WGS sequence"/>
</dbReference>
<evidence type="ECO:0000313" key="57">
    <source>
        <dbReference type="EMBL" id="ECY9783345.1"/>
    </source>
</evidence>
<dbReference type="EMBL" id="AACKDQ010000037">
    <property type="protein sequence ID" value="EAK9318077.1"/>
    <property type="molecule type" value="Genomic_DNA"/>
</dbReference>
<evidence type="ECO:0000313" key="111">
    <source>
        <dbReference type="Proteomes" id="UP000388699"/>
    </source>
</evidence>
<evidence type="ECO:0000313" key="154">
    <source>
        <dbReference type="Proteomes" id="UP000841146"/>
    </source>
</evidence>
<dbReference type="Proteomes" id="UP000393182">
    <property type="component" value="Unassembled WGS sequence"/>
</dbReference>
<dbReference type="EMBL" id="AAAQJJ010000017">
    <property type="protein sequence ID" value="EAE0770805.1"/>
    <property type="molecule type" value="Genomic_DNA"/>
</dbReference>
<dbReference type="Proteomes" id="UP000840928">
    <property type="component" value="Unassembled WGS sequence"/>
</dbReference>
<evidence type="ECO:0000313" key="33">
    <source>
        <dbReference type="EMBL" id="EAG6169606.1"/>
    </source>
</evidence>
<evidence type="ECO:0000313" key="159">
    <source>
        <dbReference type="Proteomes" id="UP000852906"/>
    </source>
</evidence>
<dbReference type="EMBL" id="AAAKQF010000006">
    <property type="protein sequence ID" value="EAC9040493.1"/>
    <property type="molecule type" value="Genomic_DNA"/>
</dbReference>
<dbReference type="EMBL" id="AAAJWF010000002">
    <property type="protein sequence ID" value="EAC7479848.1"/>
    <property type="molecule type" value="Genomic_DNA"/>
</dbReference>
<dbReference type="EMBL" id="AAAIKW010000004">
    <property type="protein sequence ID" value="EAC4552388.1"/>
    <property type="molecule type" value="Genomic_DNA"/>
</dbReference>
<evidence type="ECO:0000313" key="110">
    <source>
        <dbReference type="Proteomes" id="UP000379076"/>
    </source>
</evidence>
<evidence type="ECO:0000313" key="51">
    <source>
        <dbReference type="EMBL" id="ECC1556626.1"/>
    </source>
</evidence>
<evidence type="ECO:0000313" key="124">
    <source>
        <dbReference type="Proteomes" id="UP000467247"/>
    </source>
</evidence>
<dbReference type="EMBL" id="AAISWI010000018">
    <property type="protein sequence ID" value="ECH7212538.1"/>
    <property type="molecule type" value="Genomic_DNA"/>
</dbReference>
<evidence type="ECO:0000313" key="109">
    <source>
        <dbReference type="Proteomes" id="UP000378540"/>
    </source>
</evidence>
<evidence type="ECO:0000313" key="20">
    <source>
        <dbReference type="EMBL" id="EAE2659041.1"/>
    </source>
</evidence>
<dbReference type="EMBL" id="AABEVI010000001">
    <property type="protein sequence ID" value="EAH0216807.1"/>
    <property type="molecule type" value="Genomic_DNA"/>
</dbReference>
<evidence type="ECO:0000313" key="158">
    <source>
        <dbReference type="Proteomes" id="UP000845014"/>
    </source>
</evidence>
<dbReference type="EMBL" id="DAAIRR010000002">
    <property type="protein sequence ID" value="HAB9176000.1"/>
    <property type="molecule type" value="Genomic_DNA"/>
</dbReference>
<evidence type="ECO:0000313" key="144">
    <source>
        <dbReference type="Proteomes" id="UP000540117"/>
    </source>
</evidence>
<dbReference type="EMBL" id="AANDQG010000002">
    <property type="protein sequence ID" value="EDN9628929.1"/>
    <property type="molecule type" value="Genomic_DNA"/>
</dbReference>
<evidence type="ECO:0000313" key="54">
    <source>
        <dbReference type="EMBL" id="ECR7122652.1"/>
    </source>
</evidence>
<evidence type="ECO:0000313" key="22">
    <source>
        <dbReference type="EMBL" id="EAE4942116.1"/>
    </source>
</evidence>
<evidence type="ECO:0000313" key="15">
    <source>
        <dbReference type="EMBL" id="EAE0770805.1"/>
    </source>
</evidence>
<evidence type="ECO:0000313" key="47">
    <source>
        <dbReference type="EMBL" id="EAK9318077.1"/>
    </source>
</evidence>
<evidence type="ECO:0000313" key="76">
    <source>
        <dbReference type="EMBL" id="HAC3055358.1"/>
    </source>
</evidence>
<dbReference type="EMBL" id="AANPAU010000008">
    <property type="protein sequence ID" value="EDP8514857.1"/>
    <property type="molecule type" value="Genomic_DNA"/>
</dbReference>
<evidence type="ECO:0000313" key="125">
    <source>
        <dbReference type="Proteomes" id="UP000467347"/>
    </source>
</evidence>
<evidence type="ECO:0000313" key="134">
    <source>
        <dbReference type="Proteomes" id="UP000517258"/>
    </source>
</evidence>
<dbReference type="EMBL" id="AAAJKI010000037">
    <property type="protein sequence ID" value="EAC6549139.1"/>
    <property type="molecule type" value="Genomic_DNA"/>
</dbReference>
<dbReference type="EMBL" id="AAIAJJ010000003">
    <property type="protein sequence ID" value="ECC1556626.1"/>
    <property type="molecule type" value="Genomic_DNA"/>
</dbReference>
<dbReference type="EMBL" id="AABDGJ010000015">
    <property type="protein sequence ID" value="EAG6991821.1"/>
    <property type="molecule type" value="Genomic_DNA"/>
</dbReference>
<evidence type="ECO:0000313" key="3">
    <source>
        <dbReference type="EMBL" id="EAC4481392.1"/>
    </source>
</evidence>
<evidence type="ECO:0000313" key="146">
    <source>
        <dbReference type="Proteomes" id="UP000546397"/>
    </source>
</evidence>
<dbReference type="AlphaFoldDB" id="A0A0D8X3H1"/>
<evidence type="ECO:0000313" key="19">
    <source>
        <dbReference type="EMBL" id="EAE2353670.1"/>
    </source>
</evidence>
<evidence type="ECO:0000313" key="55">
    <source>
        <dbReference type="EMBL" id="ECX6924774.1"/>
    </source>
</evidence>
<evidence type="ECO:0000313" key="102">
    <source>
        <dbReference type="Proteomes" id="UP000358545"/>
    </source>
</evidence>
<evidence type="ECO:0000313" key="140">
    <source>
        <dbReference type="Proteomes" id="UP000529135"/>
    </source>
</evidence>
<dbReference type="EMBL" id="AABAIH010000002">
    <property type="protein sequence ID" value="EAG0994592.1"/>
    <property type="molecule type" value="Genomic_DNA"/>
</dbReference>
<evidence type="ECO:0000313" key="32">
    <source>
        <dbReference type="EMBL" id="EAG4461867.1"/>
    </source>
</evidence>
<dbReference type="OMA" id="DNCPGCR"/>
<evidence type="ECO:0000313" key="11">
    <source>
        <dbReference type="EMBL" id="EAD3793046.1"/>
    </source>
</evidence>
<evidence type="ECO:0000313" key="157">
    <source>
        <dbReference type="Proteomes" id="UP000844415"/>
    </source>
</evidence>
<dbReference type="Proteomes" id="UP000546397">
    <property type="component" value="Unassembled WGS sequence"/>
</dbReference>
<evidence type="ECO:0000313" key="38">
    <source>
        <dbReference type="EMBL" id="EAG9855598.1"/>
    </source>
</evidence>
<dbReference type="EMBL" id="AAMGHX010000002">
    <property type="protein sequence ID" value="EDH0841219.1"/>
    <property type="molecule type" value="Genomic_DNA"/>
</dbReference>
<dbReference type="InterPro" id="IPR050620">
    <property type="entry name" value="Thioredoxin_H-type-like"/>
</dbReference>
<dbReference type="EMBL" id="AANEHK010000008">
    <property type="protein sequence ID" value="EDO0986347.1"/>
    <property type="molecule type" value="Genomic_DNA"/>
</dbReference>
<evidence type="ECO:0000313" key="29">
    <source>
        <dbReference type="EMBL" id="EAG2515311.1"/>
    </source>
</evidence>
<dbReference type="Proteomes" id="UP000566721">
    <property type="component" value="Unassembled WGS sequence"/>
</dbReference>
<evidence type="ECO:0000313" key="53">
    <source>
        <dbReference type="EMBL" id="ECL0129600.1"/>
    </source>
</evidence>
<reference evidence="81 159" key="1">
    <citation type="submission" date="2016-09" db="EMBL/GenBank/DDBJ databases">
        <title>100K Listeria isolates.</title>
        <authorList>
            <person name="Chen P."/>
            <person name="Weimer B.C."/>
            <person name="Kong N."/>
            <person name="Huang B."/>
        </authorList>
    </citation>
    <scope>NUCLEOTIDE SEQUENCE [LARGE SCALE GENOMIC DNA]</scope>
    <source>
        <strain evidence="81 159">BCW_2383</strain>
    </source>
</reference>
<evidence type="ECO:0000313" key="16">
    <source>
        <dbReference type="EMBL" id="EAE1095988.1"/>
    </source>
</evidence>
<dbReference type="Proteomes" id="UP000193519">
    <property type="component" value="Chromosome"/>
</dbReference>
<reference evidence="66" key="9">
    <citation type="submission" date="2019-10" db="EMBL/GenBank/DDBJ databases">
        <authorList>
            <consortium name="NCBI Pathogen Detection Project"/>
        </authorList>
    </citation>
    <scope>NUCLEOTIDE SEQUENCE</scope>
    <source>
        <strain evidence="66">09CEB371LM</strain>
        <strain evidence="77">2017-325981-023-01</strain>
        <strain evidence="71">CFIAFB20100120</strain>
        <strain evidence="70">CFIAFB20130012</strain>
        <strain evidence="69">CFIAFB20140010</strain>
        <strain evidence="72">CFIAFB20160038</strain>
        <strain evidence="68">CFIAFB20160079</strain>
        <strain evidence="74">CFIAFB20170037</strain>
        <strain evidence="73">CFIAFB20170045</strain>
        <strain evidence="75">DMG1500109</strain>
        <strain evidence="76">LiDS0115</strain>
        <strain evidence="67">Sam_F526FDD3-C0F7-43DB-B204-E231FEF9C926</strain>
    </source>
</reference>
<dbReference type="Proteomes" id="UP000388699">
    <property type="component" value="Unassembled WGS sequence"/>
</dbReference>
<dbReference type="Proteomes" id="UP000548278">
    <property type="component" value="Unassembled WGS sequence"/>
</dbReference>
<evidence type="ECO:0000313" key="62">
    <source>
        <dbReference type="EMBL" id="EDN9837097.1"/>
    </source>
</evidence>